<keyword evidence="2" id="KW-1185">Reference proteome</keyword>
<dbReference type="AlphaFoldDB" id="A0A016UC18"/>
<protein>
    <submittedName>
        <fullName evidence="1">Uncharacterized protein</fullName>
    </submittedName>
</protein>
<organism evidence="1 2">
    <name type="scientific">Ancylostoma ceylanicum</name>
    <dbReference type="NCBI Taxonomy" id="53326"/>
    <lineage>
        <taxon>Eukaryota</taxon>
        <taxon>Metazoa</taxon>
        <taxon>Ecdysozoa</taxon>
        <taxon>Nematoda</taxon>
        <taxon>Chromadorea</taxon>
        <taxon>Rhabditida</taxon>
        <taxon>Rhabditina</taxon>
        <taxon>Rhabditomorpha</taxon>
        <taxon>Strongyloidea</taxon>
        <taxon>Ancylostomatidae</taxon>
        <taxon>Ancylostomatinae</taxon>
        <taxon>Ancylostoma</taxon>
    </lineage>
</organism>
<evidence type="ECO:0000313" key="2">
    <source>
        <dbReference type="Proteomes" id="UP000024635"/>
    </source>
</evidence>
<accession>A0A016UC18</accession>
<comment type="caution">
    <text evidence="1">The sequence shown here is derived from an EMBL/GenBank/DDBJ whole genome shotgun (WGS) entry which is preliminary data.</text>
</comment>
<sequence length="78" mass="8609">MLQHASPCVSAQERRAAVPPLVHGRLESTVVGLRPGHLLFALMKRLCQTPVQSEGGKSLDSDYRTYAFTFLLGCERPL</sequence>
<dbReference type="Proteomes" id="UP000024635">
    <property type="component" value="Unassembled WGS sequence"/>
</dbReference>
<dbReference type="EMBL" id="JARK01001381">
    <property type="protein sequence ID" value="EYC12869.1"/>
    <property type="molecule type" value="Genomic_DNA"/>
</dbReference>
<name>A0A016UC18_9BILA</name>
<evidence type="ECO:0000313" key="1">
    <source>
        <dbReference type="EMBL" id="EYC12869.1"/>
    </source>
</evidence>
<gene>
    <name evidence="1" type="primary">Acey_s0045.g1130</name>
    <name evidence="1" type="ORF">Y032_0045g1130</name>
</gene>
<reference evidence="2" key="1">
    <citation type="journal article" date="2015" name="Nat. Genet.">
        <title>The genome and transcriptome of the zoonotic hookworm Ancylostoma ceylanicum identify infection-specific gene families.</title>
        <authorList>
            <person name="Schwarz E.M."/>
            <person name="Hu Y."/>
            <person name="Antoshechkin I."/>
            <person name="Miller M.M."/>
            <person name="Sternberg P.W."/>
            <person name="Aroian R.V."/>
        </authorList>
    </citation>
    <scope>NUCLEOTIDE SEQUENCE</scope>
    <source>
        <strain evidence="2">HY135</strain>
    </source>
</reference>
<proteinExistence type="predicted"/>